<keyword evidence="4" id="KW-1185">Reference proteome</keyword>
<dbReference type="InterPro" id="IPR012341">
    <property type="entry name" value="6hp_glycosidase-like_sf"/>
</dbReference>
<sequence length="910" mass="104190">MDRAADIAVQNLFAIVHPEYYEPLSRYRAAPNFLNKLKELVPQQQWKIIRNDVWLHVQCHEHLPHLSDIEYDVQGFKIHLSCGADNAIAILDNVVPLLIKNKINFKIACDQNILDQLNSKGQPRGHAGKFMTIYPKHLKEFTESIEQLYQATNDKKFVGPYILSDRRYKDSKIIHYRYGGFKPIGKLTIYGTKMYYMLSPEGEYVPDERLPYFNLPSWVEDPFDRPVSSGDGEGTLLHDRYVVEGVFGFSNAGGVYHGKDTLTGQEIVIKEARPYTNYWQVDHEQWDAVHLLKREYAILDHLKELPFIPEPVELFQEWEHTFLVEKRIDVMGLDEFWASDDNIFAPYVRRAEVIAGFAAKFKKIAISIINMVKSIHEKGVLLGDISPRNILINKDTLECWLIDFESAVFTHDSEQILKYAAEWGTEGYIKKGRKDRGKVTAKDDFYAVAMTLYNAIIPANNMFKLNPGARDRLLHEFVQLGLPVEIKQILDALMKGDENEALQLLTSWLNPVGYPSTTALKTEDIQSQLVDAVDKMINYIRVTADYDRTERLWPAHYVIFSTNPLNISYGACGTALFVLEATKTLPQKAADWMLSKKLDHGNYPPGLFTGMAGIAYTFDQMGYRERAEELMDMVFSSSMLLDEACIFNGSAGCGLVSLYFYTKTENYRYLEEAIIIGNHLIDIAQKKDDACFWPSNTDNTTHYGYGYGASGIGLYLLYLYVATQQTKFLDTALRAIEFDLAQQVESEVGVQWKRFKDDVLLYPYFIHGAAGIGSVLIRFYHILKDDRFKKLALKIAEDSYIKYSFIPGQFEGMAGIGELMIDIYHYTGDERFRTYGLDMAESIMWFGIEKPEGMAFPGRWLTRICHDYATGSAGIGLFFLRLLNNTERHFLDLDVKQLTALQKTYANMTV</sequence>
<reference evidence="3" key="1">
    <citation type="submission" date="2021-01" db="EMBL/GenBank/DDBJ databases">
        <title>Fulvivirga kasyanovii gen. nov., sp nov., a novel member of the phylum Bacteroidetes isolated from seawater in a mussel farm.</title>
        <authorList>
            <person name="Zhao L.-H."/>
            <person name="Wang Z.-J."/>
        </authorList>
    </citation>
    <scope>NUCLEOTIDE SEQUENCE</scope>
    <source>
        <strain evidence="3">2943</strain>
    </source>
</reference>
<keyword evidence="1" id="KW-1133">Transmembrane helix</keyword>
<feature type="transmembrane region" description="Helical" evidence="1">
    <location>
        <begin position="761"/>
        <end position="780"/>
    </location>
</feature>
<dbReference type="SUPFAM" id="SSF56112">
    <property type="entry name" value="Protein kinase-like (PK-like)"/>
    <property type="match status" value="1"/>
</dbReference>
<name>A0A937FBC1_9BACT</name>
<dbReference type="Gene3D" id="1.10.510.10">
    <property type="entry name" value="Transferase(Phosphotransferase) domain 1"/>
    <property type="match status" value="1"/>
</dbReference>
<dbReference type="GO" id="GO:0031179">
    <property type="term" value="P:peptide modification"/>
    <property type="evidence" value="ECO:0007669"/>
    <property type="project" value="InterPro"/>
</dbReference>
<feature type="domain" description="Protein kinase" evidence="2">
    <location>
        <begin position="241"/>
        <end position="517"/>
    </location>
</feature>
<protein>
    <submittedName>
        <fullName evidence="3">Class III lanthionine synthetase LanKC</fullName>
    </submittedName>
</protein>
<dbReference type="EMBL" id="JAESIY010000030">
    <property type="protein sequence ID" value="MBL3659090.1"/>
    <property type="molecule type" value="Genomic_DNA"/>
</dbReference>
<keyword evidence="1" id="KW-0472">Membrane</keyword>
<dbReference type="GO" id="GO:0004672">
    <property type="term" value="F:protein kinase activity"/>
    <property type="evidence" value="ECO:0007669"/>
    <property type="project" value="InterPro"/>
</dbReference>
<dbReference type="AlphaFoldDB" id="A0A937FBC1"/>
<dbReference type="CDD" id="cd04791">
    <property type="entry name" value="LanC_SerThrkinase"/>
    <property type="match status" value="1"/>
</dbReference>
<dbReference type="SUPFAM" id="SSF158745">
    <property type="entry name" value="LanC-like"/>
    <property type="match status" value="1"/>
</dbReference>
<dbReference type="Proteomes" id="UP000659388">
    <property type="component" value="Unassembled WGS sequence"/>
</dbReference>
<dbReference type="PROSITE" id="PS50011">
    <property type="entry name" value="PROTEIN_KINASE_DOM"/>
    <property type="match status" value="1"/>
</dbReference>
<evidence type="ECO:0000256" key="1">
    <source>
        <dbReference type="SAM" id="Phobius"/>
    </source>
</evidence>
<proteinExistence type="predicted"/>
<keyword evidence="1" id="KW-0812">Transmembrane</keyword>
<dbReference type="InterPro" id="IPR053524">
    <property type="entry name" value="Aerial_hyphae_peptide-synth"/>
</dbReference>
<dbReference type="SMART" id="SM01260">
    <property type="entry name" value="LANC_like"/>
    <property type="match status" value="1"/>
</dbReference>
<dbReference type="RefSeq" id="WP_202246883.1">
    <property type="nucleotide sequence ID" value="NZ_JAESIY010000030.1"/>
</dbReference>
<dbReference type="InterPro" id="IPR058053">
    <property type="entry name" value="RamC_C"/>
</dbReference>
<dbReference type="GO" id="GO:0005975">
    <property type="term" value="P:carbohydrate metabolic process"/>
    <property type="evidence" value="ECO:0007669"/>
    <property type="project" value="InterPro"/>
</dbReference>
<dbReference type="GO" id="GO:0005524">
    <property type="term" value="F:ATP binding"/>
    <property type="evidence" value="ECO:0007669"/>
    <property type="project" value="InterPro"/>
</dbReference>
<dbReference type="InterPro" id="IPR007822">
    <property type="entry name" value="LANC-like"/>
</dbReference>
<dbReference type="Gene3D" id="3.30.200.20">
    <property type="entry name" value="Phosphorylase Kinase, domain 1"/>
    <property type="match status" value="1"/>
</dbReference>
<comment type="caution">
    <text evidence="3">The sequence shown here is derived from an EMBL/GenBank/DDBJ whole genome shotgun (WGS) entry which is preliminary data.</text>
</comment>
<dbReference type="InterPro" id="IPR057929">
    <property type="entry name" value="RamC_N"/>
</dbReference>
<dbReference type="Pfam" id="PF25816">
    <property type="entry name" value="RamC_N"/>
    <property type="match status" value="1"/>
</dbReference>
<evidence type="ECO:0000313" key="3">
    <source>
        <dbReference type="EMBL" id="MBL3659090.1"/>
    </source>
</evidence>
<dbReference type="SMART" id="SM00220">
    <property type="entry name" value="S_TKc"/>
    <property type="match status" value="1"/>
</dbReference>
<accession>A0A937FBC1</accession>
<dbReference type="InterPro" id="IPR011009">
    <property type="entry name" value="Kinase-like_dom_sf"/>
</dbReference>
<dbReference type="NCBIfam" id="NF038151">
    <property type="entry name" value="lanthi_synth_III"/>
    <property type="match status" value="1"/>
</dbReference>
<evidence type="ECO:0000259" key="2">
    <source>
        <dbReference type="PROSITE" id="PS50011"/>
    </source>
</evidence>
<dbReference type="Pfam" id="PF05147">
    <property type="entry name" value="LANC_like"/>
    <property type="match status" value="1"/>
</dbReference>
<evidence type="ECO:0000313" key="4">
    <source>
        <dbReference type="Proteomes" id="UP000659388"/>
    </source>
</evidence>
<dbReference type="Pfam" id="PF00069">
    <property type="entry name" value="Pkinase"/>
    <property type="match status" value="1"/>
</dbReference>
<gene>
    <name evidence="3" type="primary">lanKC</name>
    <name evidence="3" type="ORF">JL102_23290</name>
</gene>
<dbReference type="Gene3D" id="1.50.10.10">
    <property type="match status" value="1"/>
</dbReference>
<organism evidence="3 4">
    <name type="scientific">Fulvivirga sediminis</name>
    <dbReference type="NCBI Taxonomy" id="2803949"/>
    <lineage>
        <taxon>Bacteria</taxon>
        <taxon>Pseudomonadati</taxon>
        <taxon>Bacteroidota</taxon>
        <taxon>Cytophagia</taxon>
        <taxon>Cytophagales</taxon>
        <taxon>Fulvivirgaceae</taxon>
        <taxon>Fulvivirga</taxon>
    </lineage>
</organism>
<dbReference type="InterPro" id="IPR000719">
    <property type="entry name" value="Prot_kinase_dom"/>
</dbReference>